<dbReference type="EMBL" id="JADIMZ010000029">
    <property type="protein sequence ID" value="MBO8432104.1"/>
    <property type="molecule type" value="Genomic_DNA"/>
</dbReference>
<evidence type="ECO:0000313" key="2">
    <source>
        <dbReference type="Proteomes" id="UP000823612"/>
    </source>
</evidence>
<accession>A0A9D9DVM7</accession>
<dbReference type="Gene3D" id="3.90.1720.10">
    <property type="entry name" value="endopeptidase domain like (from Nostoc punctiforme)"/>
    <property type="match status" value="1"/>
</dbReference>
<dbReference type="InterPro" id="IPR038765">
    <property type="entry name" value="Papain-like_cys_pep_sf"/>
</dbReference>
<proteinExistence type="predicted"/>
<evidence type="ECO:0008006" key="3">
    <source>
        <dbReference type="Google" id="ProtNLM"/>
    </source>
</evidence>
<gene>
    <name evidence="1" type="ORF">IAB08_02265</name>
</gene>
<sequence>MAQERERVRSCHGMRIRNGDLIFQEACGGNTEDAIKSVTSSAEDYNFTHVGMVCIQGSEAYVLEAAPPCVALTPLGDFLYPETDSCPPVSVLARLKPEYRKLIPEALRLGLGHLGKSYDYAYVLGDDRYYCSELIYQILKDANHGKEVFPLNVMTFCDSTGRVLPAWEAYFKQHSAPVPEGEAGINPGAMSRSKVLRLLRSF</sequence>
<name>A0A9D9DVM7_9BACT</name>
<dbReference type="AlphaFoldDB" id="A0A9D9DVM7"/>
<dbReference type="Pfam" id="PF05708">
    <property type="entry name" value="Peptidase_C92"/>
    <property type="match status" value="1"/>
</dbReference>
<reference evidence="1" key="1">
    <citation type="submission" date="2020-10" db="EMBL/GenBank/DDBJ databases">
        <authorList>
            <person name="Gilroy R."/>
        </authorList>
    </citation>
    <scope>NUCLEOTIDE SEQUENCE</scope>
    <source>
        <strain evidence="1">2889</strain>
    </source>
</reference>
<comment type="caution">
    <text evidence="1">The sequence shown here is derived from an EMBL/GenBank/DDBJ whole genome shotgun (WGS) entry which is preliminary data.</text>
</comment>
<dbReference type="InterPro" id="IPR024453">
    <property type="entry name" value="Peptidase_C92"/>
</dbReference>
<evidence type="ECO:0000313" key="1">
    <source>
        <dbReference type="EMBL" id="MBO8432104.1"/>
    </source>
</evidence>
<reference evidence="1" key="2">
    <citation type="journal article" date="2021" name="PeerJ">
        <title>Extensive microbial diversity within the chicken gut microbiome revealed by metagenomics and culture.</title>
        <authorList>
            <person name="Gilroy R."/>
            <person name="Ravi A."/>
            <person name="Getino M."/>
            <person name="Pursley I."/>
            <person name="Horton D.L."/>
            <person name="Alikhan N.F."/>
            <person name="Baker D."/>
            <person name="Gharbi K."/>
            <person name="Hall N."/>
            <person name="Watson M."/>
            <person name="Adriaenssens E.M."/>
            <person name="Foster-Nyarko E."/>
            <person name="Jarju S."/>
            <person name="Secka A."/>
            <person name="Antonio M."/>
            <person name="Oren A."/>
            <person name="Chaudhuri R.R."/>
            <person name="La Ragione R."/>
            <person name="Hildebrand F."/>
            <person name="Pallen M.J."/>
        </authorList>
    </citation>
    <scope>NUCLEOTIDE SEQUENCE</scope>
    <source>
        <strain evidence="1">2889</strain>
    </source>
</reference>
<organism evidence="1 2">
    <name type="scientific">Candidatus Pullibacteroides excrementavium</name>
    <dbReference type="NCBI Taxonomy" id="2840905"/>
    <lineage>
        <taxon>Bacteria</taxon>
        <taxon>Pseudomonadati</taxon>
        <taxon>Bacteroidota</taxon>
        <taxon>Bacteroidia</taxon>
        <taxon>Bacteroidales</taxon>
        <taxon>Candidatus Pullibacteroides</taxon>
    </lineage>
</organism>
<dbReference type="Proteomes" id="UP000823612">
    <property type="component" value="Unassembled WGS sequence"/>
</dbReference>
<dbReference type="SUPFAM" id="SSF54001">
    <property type="entry name" value="Cysteine proteinases"/>
    <property type="match status" value="1"/>
</dbReference>
<protein>
    <recommendedName>
        <fullName evidence="3">Permuted papain-like amidase enzyme, YaeF/YiiX, C92 family</fullName>
    </recommendedName>
</protein>